<proteinExistence type="predicted"/>
<dbReference type="InterPro" id="IPR046945">
    <property type="entry name" value="RHMD-like"/>
</dbReference>
<dbReference type="InterPro" id="IPR029017">
    <property type="entry name" value="Enolase-like_N"/>
</dbReference>
<dbReference type="InterPro" id="IPR013341">
    <property type="entry name" value="Mandelate_racemase_N_dom"/>
</dbReference>
<dbReference type="PANTHER" id="PTHR13794:SF58">
    <property type="entry name" value="MITOCHONDRIAL ENOLASE SUPERFAMILY MEMBER 1"/>
    <property type="match status" value="1"/>
</dbReference>
<evidence type="ECO:0000256" key="2">
    <source>
        <dbReference type="ARBA" id="ARBA00022723"/>
    </source>
</evidence>
<name>A0ABV6IPZ9_9PROT</name>
<evidence type="ECO:0000313" key="5">
    <source>
        <dbReference type="EMBL" id="MFC0385684.1"/>
    </source>
</evidence>
<dbReference type="SUPFAM" id="SSF51604">
    <property type="entry name" value="Enolase C-terminal domain-like"/>
    <property type="match status" value="1"/>
</dbReference>
<dbReference type="SMART" id="SM00922">
    <property type="entry name" value="MR_MLE"/>
    <property type="match status" value="1"/>
</dbReference>
<reference evidence="5 6" key="1">
    <citation type="submission" date="2024-09" db="EMBL/GenBank/DDBJ databases">
        <authorList>
            <person name="Sun Q."/>
            <person name="Mori K."/>
        </authorList>
    </citation>
    <scope>NUCLEOTIDE SEQUENCE [LARGE SCALE GENOMIC DNA]</scope>
    <source>
        <strain evidence="5 6">CCM 7468</strain>
    </source>
</reference>
<dbReference type="Pfam" id="PF13378">
    <property type="entry name" value="MR_MLE_C"/>
    <property type="match status" value="1"/>
</dbReference>
<dbReference type="InterPro" id="IPR013342">
    <property type="entry name" value="Mandelate_racemase_C"/>
</dbReference>
<dbReference type="InterPro" id="IPR029065">
    <property type="entry name" value="Enolase_C-like"/>
</dbReference>
<dbReference type="PROSITE" id="PS00909">
    <property type="entry name" value="MR_MLE_2"/>
    <property type="match status" value="1"/>
</dbReference>
<dbReference type="Pfam" id="PF02746">
    <property type="entry name" value="MR_MLE_N"/>
    <property type="match status" value="1"/>
</dbReference>
<gene>
    <name evidence="5" type="ORF">ACFFIC_08955</name>
</gene>
<organism evidence="5 6">
    <name type="scientific">Muricoccus vinaceus</name>
    <dbReference type="NCBI Taxonomy" id="424704"/>
    <lineage>
        <taxon>Bacteria</taxon>
        <taxon>Pseudomonadati</taxon>
        <taxon>Pseudomonadota</taxon>
        <taxon>Alphaproteobacteria</taxon>
        <taxon>Acetobacterales</taxon>
        <taxon>Roseomonadaceae</taxon>
        <taxon>Muricoccus</taxon>
    </lineage>
</organism>
<accession>A0ABV6IPZ9</accession>
<dbReference type="Proteomes" id="UP001589789">
    <property type="component" value="Unassembled WGS sequence"/>
</dbReference>
<evidence type="ECO:0000313" key="6">
    <source>
        <dbReference type="Proteomes" id="UP001589789"/>
    </source>
</evidence>
<sequence length="355" mass="37099">MKITRVTTELRQSPFTYGGDGQGGNLRLRTMATLLVRVDTDAGVTGWGEAFGFTLAEVTQRAVDALVAPLCIGQDPRDIAALTGLLHRRLHNFGRNGPASFAIAGVDIALWDIAGRLAGLPLHRLLGGPETPEVPAYASLLRYGDPDTVARNAADAAAQGFTELKLHEIDPACLRAARGAVPGLPLMIDMNCAFPAPEAIAWAAEIAPLSPRFIEEPVWPPEDFTAIAQVRAAGGLPVAAGECAGTVEEFRAMVAAGAVDVLQPSVAKLGISRVLEVAALARENGLPVVPHAPYFGPALLATAHLIAAWNQGAALECYHASLEHPPFGDALLPRDGRVALPQSAGLGLDPVPEAA</sequence>
<keyword evidence="6" id="KW-1185">Reference proteome</keyword>
<dbReference type="InterPro" id="IPR018110">
    <property type="entry name" value="Mandel_Rmase/mucon_lact_enz_CS"/>
</dbReference>
<dbReference type="PROSITE" id="PS00908">
    <property type="entry name" value="MR_MLE_1"/>
    <property type="match status" value="1"/>
</dbReference>
<dbReference type="RefSeq" id="WP_377049832.1">
    <property type="nucleotide sequence ID" value="NZ_JBHLVZ010000011.1"/>
</dbReference>
<evidence type="ECO:0000256" key="1">
    <source>
        <dbReference type="ARBA" id="ARBA00001946"/>
    </source>
</evidence>
<comment type="cofactor">
    <cofactor evidence="1">
        <name>Mg(2+)</name>
        <dbReference type="ChEBI" id="CHEBI:18420"/>
    </cofactor>
</comment>
<evidence type="ECO:0000259" key="4">
    <source>
        <dbReference type="SMART" id="SM00922"/>
    </source>
</evidence>
<dbReference type="Gene3D" id="3.20.20.120">
    <property type="entry name" value="Enolase-like C-terminal domain"/>
    <property type="match status" value="1"/>
</dbReference>
<dbReference type="PANTHER" id="PTHR13794">
    <property type="entry name" value="ENOLASE SUPERFAMILY, MANDELATE RACEMASE"/>
    <property type="match status" value="1"/>
</dbReference>
<dbReference type="SFLD" id="SFLDS00001">
    <property type="entry name" value="Enolase"/>
    <property type="match status" value="1"/>
</dbReference>
<dbReference type="CDD" id="cd03316">
    <property type="entry name" value="MR_like"/>
    <property type="match status" value="1"/>
</dbReference>
<keyword evidence="2" id="KW-0479">Metal-binding</keyword>
<dbReference type="SUPFAM" id="SSF54826">
    <property type="entry name" value="Enolase N-terminal domain-like"/>
    <property type="match status" value="1"/>
</dbReference>
<evidence type="ECO:0000256" key="3">
    <source>
        <dbReference type="ARBA" id="ARBA00022842"/>
    </source>
</evidence>
<dbReference type="EMBL" id="JBHLVZ010000011">
    <property type="protein sequence ID" value="MFC0385684.1"/>
    <property type="molecule type" value="Genomic_DNA"/>
</dbReference>
<feature type="domain" description="Mandelate racemase/muconate lactonizing enzyme C-terminal" evidence="4">
    <location>
        <begin position="146"/>
        <end position="237"/>
    </location>
</feature>
<keyword evidence="3" id="KW-0460">Magnesium</keyword>
<comment type="caution">
    <text evidence="5">The sequence shown here is derived from an EMBL/GenBank/DDBJ whole genome shotgun (WGS) entry which is preliminary data.</text>
</comment>
<protein>
    <submittedName>
        <fullName evidence="5">Mandelate racemase/muconate lactonizing enzyme family protein</fullName>
    </submittedName>
</protein>
<dbReference type="InterPro" id="IPR036849">
    <property type="entry name" value="Enolase-like_C_sf"/>
</dbReference>
<dbReference type="Gene3D" id="3.30.390.10">
    <property type="entry name" value="Enolase-like, N-terminal domain"/>
    <property type="match status" value="1"/>
</dbReference>